<feature type="transmembrane region" description="Helical" evidence="8">
    <location>
        <begin position="404"/>
        <end position="423"/>
    </location>
</feature>
<sequence length="652" mass="70472">MADDGPRYDEEADSPAREGQEAIVPATEKTSGSGESWLGIRCFVACCSFMLFMQMVFTVYIVSIMRTLERRYSLSSKQTGFILSINDIVHMSVVVFVGYFGKRACKPRAIAALNLFTVAGCLLFVAPYFLFPVTTYRSPGHVTGNATQNNGRTLDTLCNTDTMQEYVACVAQEQRAVRDSSRAAYGVFLVAQILTGLGGSANIALGFSYIDEHAPRSKSTLYLGIATSMFAMGPMSGLFLGALTTRLPENLQHSDLKPGDPAFIGCWWLGFVVCAVLIAICCVPLFLFPDRAIPQSETSADGETRIVPLAQGFAVRVKEFLPSLRALLKNTKYITCLLVGVCDTYIVAGVFIVLPRYLEVHFHLAAYRANALAALPGVSGIIGGLAGGVIMSRLKLKTKGAVRFMMFSTIVVMCGLAIIMMLSCPQENMAGHQDVVTNKFSVVEQCNANCSCSTEKKSFSPVCSAGDITYFSPCHAGCRSFSNGTFSDCQCIEDGRATAGFCHRGCKALVPYLTVTFIAFVVGSLDKVPKTFVLFRIVSAEEKSFAIAINSFAINLLSLIPGPVIFGALVDSSCILWQRICSTDTRGSCLLYDTASFRLLTHGVTLVFMLASLGFIGVLYALIRKDNVNGNDIQCVDSKGTSEHGVSTTTKL</sequence>
<keyword evidence="6 8" id="KW-0472">Membrane</keyword>
<dbReference type="Gene3D" id="1.20.1250.20">
    <property type="entry name" value="MFS general substrate transporter like domains"/>
    <property type="match status" value="2"/>
</dbReference>
<keyword evidence="7" id="KW-1015">Disulfide bond</keyword>
<comment type="subcellular location">
    <subcellularLocation>
        <location evidence="1 8">Cell membrane</location>
        <topology evidence="1 8">Multi-pass membrane protein</topology>
    </subcellularLocation>
</comment>
<keyword evidence="8" id="KW-0813">Transport</keyword>
<feature type="domain" description="Major facilitator superfamily (MFS) profile" evidence="10">
    <location>
        <begin position="43"/>
        <end position="629"/>
    </location>
</feature>
<dbReference type="InterPro" id="IPR020846">
    <property type="entry name" value="MFS_dom"/>
</dbReference>
<dbReference type="EMBL" id="JAODUO010000329">
    <property type="protein sequence ID" value="KAK2182982.1"/>
    <property type="molecule type" value="Genomic_DNA"/>
</dbReference>
<evidence type="ECO:0000256" key="4">
    <source>
        <dbReference type="ARBA" id="ARBA00022692"/>
    </source>
</evidence>
<evidence type="ECO:0000256" key="6">
    <source>
        <dbReference type="ARBA" id="ARBA00023136"/>
    </source>
</evidence>
<feature type="transmembrane region" description="Helical" evidence="8">
    <location>
        <begin position="183"/>
        <end position="209"/>
    </location>
</feature>
<dbReference type="GO" id="GO:0043252">
    <property type="term" value="P:sodium-independent organic anion transport"/>
    <property type="evidence" value="ECO:0007669"/>
    <property type="project" value="TreeGrafter"/>
</dbReference>
<dbReference type="PANTHER" id="PTHR11388:SF142">
    <property type="entry name" value="SOLUTE CARRIER ORGANIC ANION TRANSPORTER FAMILY MEMBER 5A1"/>
    <property type="match status" value="1"/>
</dbReference>
<feature type="transmembrane region" description="Helical" evidence="8">
    <location>
        <begin position="545"/>
        <end position="569"/>
    </location>
</feature>
<dbReference type="NCBIfam" id="TIGR00805">
    <property type="entry name" value="oat"/>
    <property type="match status" value="1"/>
</dbReference>
<feature type="region of interest" description="Disordered" evidence="9">
    <location>
        <begin position="1"/>
        <end position="33"/>
    </location>
</feature>
<feature type="transmembrane region" description="Helical" evidence="8">
    <location>
        <begin position="112"/>
        <end position="131"/>
    </location>
</feature>
<dbReference type="CDD" id="cd17336">
    <property type="entry name" value="MFS_SLCO_OATP"/>
    <property type="match status" value="1"/>
</dbReference>
<gene>
    <name evidence="12" type="ORF">NP493_329g03031</name>
</gene>
<keyword evidence="8" id="KW-0406">Ion transport</keyword>
<dbReference type="SUPFAM" id="SSF103473">
    <property type="entry name" value="MFS general substrate transporter"/>
    <property type="match status" value="2"/>
</dbReference>
<dbReference type="InterPro" id="IPR036259">
    <property type="entry name" value="MFS_trans_sf"/>
</dbReference>
<evidence type="ECO:0000256" key="3">
    <source>
        <dbReference type="ARBA" id="ARBA00022475"/>
    </source>
</evidence>
<feature type="transmembrane region" description="Helical" evidence="8">
    <location>
        <begin position="262"/>
        <end position="288"/>
    </location>
</feature>
<dbReference type="Proteomes" id="UP001209878">
    <property type="component" value="Unassembled WGS sequence"/>
</dbReference>
<accession>A0AAD9L493</accession>
<evidence type="ECO:0000256" key="2">
    <source>
        <dbReference type="ARBA" id="ARBA00009657"/>
    </source>
</evidence>
<evidence type="ECO:0000256" key="7">
    <source>
        <dbReference type="ARBA" id="ARBA00023157"/>
    </source>
</evidence>
<keyword evidence="4 8" id="KW-0812">Transmembrane</keyword>
<feature type="transmembrane region" description="Helical" evidence="8">
    <location>
        <begin position="333"/>
        <end position="354"/>
    </location>
</feature>
<dbReference type="GO" id="GO:0016323">
    <property type="term" value="C:basolateral plasma membrane"/>
    <property type="evidence" value="ECO:0007669"/>
    <property type="project" value="TreeGrafter"/>
</dbReference>
<evidence type="ECO:0000313" key="12">
    <source>
        <dbReference type="EMBL" id="KAK2182982.1"/>
    </source>
</evidence>
<keyword evidence="5 8" id="KW-1133">Transmembrane helix</keyword>
<feature type="domain" description="Kazal-like" evidence="11">
    <location>
        <begin position="440"/>
        <end position="493"/>
    </location>
</feature>
<feature type="compositionally biased region" description="Basic and acidic residues" evidence="9">
    <location>
        <begin position="1"/>
        <end position="20"/>
    </location>
</feature>
<evidence type="ECO:0000259" key="11">
    <source>
        <dbReference type="PROSITE" id="PS51465"/>
    </source>
</evidence>
<feature type="transmembrane region" description="Helical" evidence="8">
    <location>
        <begin position="374"/>
        <end position="392"/>
    </location>
</feature>
<feature type="transmembrane region" description="Helical" evidence="8">
    <location>
        <begin position="508"/>
        <end position="525"/>
    </location>
</feature>
<proteinExistence type="inferred from homology"/>
<name>A0AAD9L493_RIDPI</name>
<comment type="caution">
    <text evidence="12">The sequence shown here is derived from an EMBL/GenBank/DDBJ whole genome shotgun (WGS) entry which is preliminary data.</text>
</comment>
<dbReference type="PROSITE" id="PS50850">
    <property type="entry name" value="MFS"/>
    <property type="match status" value="1"/>
</dbReference>
<feature type="transmembrane region" description="Helical" evidence="8">
    <location>
        <begin position="600"/>
        <end position="623"/>
    </location>
</feature>
<dbReference type="InterPro" id="IPR002350">
    <property type="entry name" value="Kazal_dom"/>
</dbReference>
<keyword evidence="3" id="KW-1003">Cell membrane</keyword>
<dbReference type="PANTHER" id="PTHR11388">
    <property type="entry name" value="ORGANIC ANION TRANSPORTER"/>
    <property type="match status" value="1"/>
</dbReference>
<feature type="transmembrane region" description="Helical" evidence="8">
    <location>
        <begin position="221"/>
        <end position="242"/>
    </location>
</feature>
<evidence type="ECO:0000256" key="5">
    <source>
        <dbReference type="ARBA" id="ARBA00022989"/>
    </source>
</evidence>
<protein>
    <recommendedName>
        <fullName evidence="8">Solute carrier organic anion transporter family member</fullName>
    </recommendedName>
</protein>
<dbReference type="GO" id="GO:0015347">
    <property type="term" value="F:sodium-independent organic anion transmembrane transporter activity"/>
    <property type="evidence" value="ECO:0007669"/>
    <property type="project" value="TreeGrafter"/>
</dbReference>
<comment type="similarity">
    <text evidence="2 8">Belongs to the organo anion transporter (TC 2.A.60) family.</text>
</comment>
<dbReference type="InterPro" id="IPR036058">
    <property type="entry name" value="Kazal_dom_sf"/>
</dbReference>
<evidence type="ECO:0000259" key="10">
    <source>
        <dbReference type="PROSITE" id="PS50850"/>
    </source>
</evidence>
<keyword evidence="13" id="KW-1185">Reference proteome</keyword>
<organism evidence="12 13">
    <name type="scientific">Ridgeia piscesae</name>
    <name type="common">Tubeworm</name>
    <dbReference type="NCBI Taxonomy" id="27915"/>
    <lineage>
        <taxon>Eukaryota</taxon>
        <taxon>Metazoa</taxon>
        <taxon>Spiralia</taxon>
        <taxon>Lophotrochozoa</taxon>
        <taxon>Annelida</taxon>
        <taxon>Polychaeta</taxon>
        <taxon>Sedentaria</taxon>
        <taxon>Canalipalpata</taxon>
        <taxon>Sabellida</taxon>
        <taxon>Siboglinidae</taxon>
        <taxon>Ridgeia</taxon>
    </lineage>
</organism>
<evidence type="ECO:0000256" key="9">
    <source>
        <dbReference type="SAM" id="MobiDB-lite"/>
    </source>
</evidence>
<dbReference type="InterPro" id="IPR004156">
    <property type="entry name" value="OATP"/>
</dbReference>
<evidence type="ECO:0000313" key="13">
    <source>
        <dbReference type="Proteomes" id="UP001209878"/>
    </source>
</evidence>
<dbReference type="PROSITE" id="PS51465">
    <property type="entry name" value="KAZAL_2"/>
    <property type="match status" value="1"/>
</dbReference>
<evidence type="ECO:0000256" key="1">
    <source>
        <dbReference type="ARBA" id="ARBA00004651"/>
    </source>
</evidence>
<feature type="transmembrane region" description="Helical" evidence="8">
    <location>
        <begin position="81"/>
        <end position="100"/>
    </location>
</feature>
<dbReference type="AlphaFoldDB" id="A0AAD9L493"/>
<reference evidence="12" key="1">
    <citation type="journal article" date="2023" name="Mol. Biol. Evol.">
        <title>Third-Generation Sequencing Reveals the Adaptive Role of the Epigenome in Three Deep-Sea Polychaetes.</title>
        <authorList>
            <person name="Perez M."/>
            <person name="Aroh O."/>
            <person name="Sun Y."/>
            <person name="Lan Y."/>
            <person name="Juniper S.K."/>
            <person name="Young C.R."/>
            <person name="Angers B."/>
            <person name="Qian P.Y."/>
        </authorList>
    </citation>
    <scope>NUCLEOTIDE SEQUENCE</scope>
    <source>
        <strain evidence="12">R07B-5</strain>
    </source>
</reference>
<evidence type="ECO:0000256" key="8">
    <source>
        <dbReference type="RuleBase" id="RU362056"/>
    </source>
</evidence>
<feature type="transmembrane region" description="Helical" evidence="8">
    <location>
        <begin position="38"/>
        <end position="61"/>
    </location>
</feature>
<dbReference type="Pfam" id="PF03137">
    <property type="entry name" value="OATP"/>
    <property type="match status" value="1"/>
</dbReference>
<dbReference type="GO" id="GO:0006811">
    <property type="term" value="P:monoatomic ion transport"/>
    <property type="evidence" value="ECO:0007669"/>
    <property type="project" value="UniProtKB-KW"/>
</dbReference>
<dbReference type="SUPFAM" id="SSF100895">
    <property type="entry name" value="Kazal-type serine protease inhibitors"/>
    <property type="match status" value="1"/>
</dbReference>